<dbReference type="InterPro" id="IPR005805">
    <property type="entry name" value="Rieske_Fe-S_prot_C"/>
</dbReference>
<keyword evidence="1" id="KW-0001">2Fe-2S</keyword>
<dbReference type="Gene3D" id="3.50.50.60">
    <property type="entry name" value="FAD/NAD(P)-binding domain"/>
    <property type="match status" value="1"/>
</dbReference>
<dbReference type="PANTHER" id="PTHR13847:SF274">
    <property type="entry name" value="RIESKE 2FE-2S IRON-SULFUR PROTEIN YHFW-RELATED"/>
    <property type="match status" value="1"/>
</dbReference>
<evidence type="ECO:0000313" key="8">
    <source>
        <dbReference type="Proteomes" id="UP001549167"/>
    </source>
</evidence>
<evidence type="ECO:0000256" key="3">
    <source>
        <dbReference type="ARBA" id="ARBA00023004"/>
    </source>
</evidence>
<evidence type="ECO:0000313" key="7">
    <source>
        <dbReference type="EMBL" id="MET3683145.1"/>
    </source>
</evidence>
<keyword evidence="4" id="KW-0411">Iron-sulfur</keyword>
<dbReference type="InterPro" id="IPR036188">
    <property type="entry name" value="FAD/NAD-bd_sf"/>
</dbReference>
<dbReference type="Pfam" id="PF01266">
    <property type="entry name" value="DAO"/>
    <property type="match status" value="1"/>
</dbReference>
<dbReference type="PROSITE" id="PS51296">
    <property type="entry name" value="RIESKE"/>
    <property type="match status" value="1"/>
</dbReference>
<evidence type="ECO:0000256" key="4">
    <source>
        <dbReference type="ARBA" id="ARBA00023014"/>
    </source>
</evidence>
<dbReference type="InterPro" id="IPR036922">
    <property type="entry name" value="Rieske_2Fe-2S_sf"/>
</dbReference>
<dbReference type="RefSeq" id="WP_354219738.1">
    <property type="nucleotide sequence ID" value="NZ_JBEPMX010000005.1"/>
</dbReference>
<keyword evidence="2" id="KW-0479">Metal-binding</keyword>
<gene>
    <name evidence="7" type="ORF">ABID56_001236</name>
</gene>
<dbReference type="Gene3D" id="3.30.9.10">
    <property type="entry name" value="D-Amino Acid Oxidase, subunit A, domain 2"/>
    <property type="match status" value="1"/>
</dbReference>
<evidence type="ECO:0000256" key="2">
    <source>
        <dbReference type="ARBA" id="ARBA00022723"/>
    </source>
</evidence>
<reference evidence="7 8" key="1">
    <citation type="submission" date="2024-06" db="EMBL/GenBank/DDBJ databases">
        <title>Genomic Encyclopedia of Type Strains, Phase IV (KMG-IV): sequencing the most valuable type-strain genomes for metagenomic binning, comparative biology and taxonomic classification.</title>
        <authorList>
            <person name="Goeker M."/>
        </authorList>
    </citation>
    <scope>NUCLEOTIDE SEQUENCE [LARGE SCALE GENOMIC DNA]</scope>
    <source>
        <strain evidence="7 8">DSM 23520</strain>
    </source>
</reference>
<protein>
    <submittedName>
        <fullName evidence="7">Glycine/D-amino acid oxidase-like deaminating enzyme/nitrite reductase/ring-hydroxylating ferredoxin subunit</fullName>
    </submittedName>
</protein>
<accession>A0ABV2KWU2</accession>
<proteinExistence type="predicted"/>
<dbReference type="SUPFAM" id="SSF50022">
    <property type="entry name" value="ISP domain"/>
    <property type="match status" value="1"/>
</dbReference>
<name>A0ABV2KWU2_9BACI</name>
<sequence>MTPLSENRNHPIWTSSRTTKHFPSLERDETTDIAIVGAGITGITAAYLLQQAGKNVTLIDAHSFLTGTTLHTTGKVTAQHGLIYDQLLNDIGYQATDHYLKSNQEAINLIKTIIDKEHINCQWEQQDAYLFATSDKGRSQLEREYQAYDRLNIDSALTDSIPFQVDVTGALAMKDQYQFNPITYLSQLLLALDNGTTKLYENTPAIDIDASENNPVVTCQNGYHIKAQHVLICTHYPFHTGPTRFATKLHAERSYVLAFQDPNPYPGGMYLSIDQPTRSIREATIDDQSYILFGGDGHKTGQGESTEKHYDNLKRDAYTYFSHQPITHHWSTQDLVTLDDLPYIGPIEKDEPSILLATGYRKWGMTNGTAAAKLLADYVLQRMSPHQQIFLPTRPATSQGVATFLKENTDTAKHLTKGKVSAESRELNQLKPGEATTFKQDGQRKGAYQSHDDTLYIVDTTCTHAGCEVNWNGAEKTWDCPCHGSRFSYTGEVIEGPAQENLHREKFTMGQALRKNKGDS</sequence>
<dbReference type="PANTHER" id="PTHR13847">
    <property type="entry name" value="SARCOSINE DEHYDROGENASE-RELATED"/>
    <property type="match status" value="1"/>
</dbReference>
<keyword evidence="3" id="KW-0408">Iron</keyword>
<dbReference type="Proteomes" id="UP001549167">
    <property type="component" value="Unassembled WGS sequence"/>
</dbReference>
<dbReference type="Pfam" id="PF00355">
    <property type="entry name" value="Rieske"/>
    <property type="match status" value="1"/>
</dbReference>
<feature type="domain" description="Rieske" evidence="6">
    <location>
        <begin position="422"/>
        <end position="502"/>
    </location>
</feature>
<dbReference type="InterPro" id="IPR006076">
    <property type="entry name" value="FAD-dep_OxRdtase"/>
</dbReference>
<dbReference type="Gene3D" id="2.102.10.10">
    <property type="entry name" value="Rieske [2Fe-2S] iron-sulphur domain"/>
    <property type="match status" value="1"/>
</dbReference>
<keyword evidence="5" id="KW-1015">Disulfide bond</keyword>
<dbReference type="PRINTS" id="PR00162">
    <property type="entry name" value="RIESKE"/>
</dbReference>
<keyword evidence="8" id="KW-1185">Reference proteome</keyword>
<comment type="caution">
    <text evidence="7">The sequence shown here is derived from an EMBL/GenBank/DDBJ whole genome shotgun (WGS) entry which is preliminary data.</text>
</comment>
<organism evidence="7 8">
    <name type="scientific">Alkalibacillus flavidus</name>
    <dbReference type="NCBI Taxonomy" id="546021"/>
    <lineage>
        <taxon>Bacteria</taxon>
        <taxon>Bacillati</taxon>
        <taxon>Bacillota</taxon>
        <taxon>Bacilli</taxon>
        <taxon>Bacillales</taxon>
        <taxon>Bacillaceae</taxon>
        <taxon>Alkalibacillus</taxon>
    </lineage>
</organism>
<evidence type="ECO:0000256" key="5">
    <source>
        <dbReference type="ARBA" id="ARBA00023157"/>
    </source>
</evidence>
<dbReference type="SUPFAM" id="SSF51905">
    <property type="entry name" value="FAD/NAD(P)-binding domain"/>
    <property type="match status" value="1"/>
</dbReference>
<evidence type="ECO:0000256" key="1">
    <source>
        <dbReference type="ARBA" id="ARBA00022714"/>
    </source>
</evidence>
<evidence type="ECO:0000259" key="6">
    <source>
        <dbReference type="PROSITE" id="PS51296"/>
    </source>
</evidence>
<dbReference type="InterPro" id="IPR038010">
    <property type="entry name" value="YhfW_C"/>
</dbReference>
<dbReference type="EMBL" id="JBEPMX010000005">
    <property type="protein sequence ID" value="MET3683145.1"/>
    <property type="molecule type" value="Genomic_DNA"/>
</dbReference>
<dbReference type="InterPro" id="IPR017941">
    <property type="entry name" value="Rieske_2Fe-2S"/>
</dbReference>
<dbReference type="CDD" id="cd03477">
    <property type="entry name" value="Rieske_YhfW_C"/>
    <property type="match status" value="1"/>
</dbReference>